<evidence type="ECO:0000256" key="1">
    <source>
        <dbReference type="SAM" id="MobiDB-lite"/>
    </source>
</evidence>
<feature type="region of interest" description="Disordered" evidence="1">
    <location>
        <begin position="621"/>
        <end position="643"/>
    </location>
</feature>
<feature type="region of interest" description="Disordered" evidence="1">
    <location>
        <begin position="149"/>
        <end position="169"/>
    </location>
</feature>
<dbReference type="EMBL" id="CAXAMN010004424">
    <property type="protein sequence ID" value="CAK9009050.1"/>
    <property type="molecule type" value="Genomic_DNA"/>
</dbReference>
<feature type="region of interest" description="Disordered" evidence="1">
    <location>
        <begin position="290"/>
        <end position="316"/>
    </location>
</feature>
<proteinExistence type="predicted"/>
<feature type="region of interest" description="Disordered" evidence="1">
    <location>
        <begin position="478"/>
        <end position="498"/>
    </location>
</feature>
<protein>
    <submittedName>
        <fullName evidence="2">Uncharacterized protein</fullName>
    </submittedName>
</protein>
<comment type="caution">
    <text evidence="2">The sequence shown here is derived from an EMBL/GenBank/DDBJ whole genome shotgun (WGS) entry which is preliminary data.</text>
</comment>
<evidence type="ECO:0000313" key="3">
    <source>
        <dbReference type="Proteomes" id="UP001642484"/>
    </source>
</evidence>
<dbReference type="PANTHER" id="PTHR37028:SF4">
    <property type="entry name" value="ALMS MOTIF DOMAIN-CONTAINING PROTEIN"/>
    <property type="match status" value="1"/>
</dbReference>
<organism evidence="2 3">
    <name type="scientific">Durusdinium trenchii</name>
    <dbReference type="NCBI Taxonomy" id="1381693"/>
    <lineage>
        <taxon>Eukaryota</taxon>
        <taxon>Sar</taxon>
        <taxon>Alveolata</taxon>
        <taxon>Dinophyceae</taxon>
        <taxon>Suessiales</taxon>
        <taxon>Symbiodiniaceae</taxon>
        <taxon>Durusdinium</taxon>
    </lineage>
</organism>
<feature type="compositionally biased region" description="Polar residues" evidence="1">
    <location>
        <begin position="299"/>
        <end position="310"/>
    </location>
</feature>
<gene>
    <name evidence="2" type="ORF">CCMP2556_LOCUS9502</name>
</gene>
<feature type="compositionally biased region" description="Polar residues" evidence="1">
    <location>
        <begin position="488"/>
        <end position="497"/>
    </location>
</feature>
<reference evidence="2 3" key="1">
    <citation type="submission" date="2024-02" db="EMBL/GenBank/DDBJ databases">
        <authorList>
            <person name="Chen Y."/>
            <person name="Shah S."/>
            <person name="Dougan E. K."/>
            <person name="Thang M."/>
            <person name="Chan C."/>
        </authorList>
    </citation>
    <scope>NUCLEOTIDE SEQUENCE [LARGE SCALE GENOMIC DNA]</scope>
</reference>
<dbReference type="PANTHER" id="PTHR37028">
    <property type="entry name" value="UNNAMED PRODUCT-RELATED"/>
    <property type="match status" value="1"/>
</dbReference>
<name>A0ABP0J3Y6_9DINO</name>
<evidence type="ECO:0000313" key="2">
    <source>
        <dbReference type="EMBL" id="CAK9009050.1"/>
    </source>
</evidence>
<accession>A0ABP0J3Y6</accession>
<keyword evidence="3" id="KW-1185">Reference proteome</keyword>
<sequence>MTTATTDIPTETTWYTLPFTVRTPTLAQATMEREVTHGESNESSRLLQQLLEERRRRLEKRLADETFTRDRSPRKLLASFEQQLTPVTPKDFEIISPTRTCSTGLWEPQCLEADPEVCRRCGGDVAPTCSFCRHCGHRLEDLPVPLHRREDGHRSASSRSFHARLESSSQQYQLKRHVRRQEQEEELARQCTFQPVINNKSEVFAQRARGCYAEALPERLGPNDARRRTALRDQAKELLQADDLYECTFTPRINRSSDNGGVPLHLRTKAIQQWKQDRVRALQEANLKQGRSFKPKISARSQQLAQQRNGNCRARSHDGCYQRQSAEATQVKSDPRCACDSSQRTLLNPSQASPKATSQCQDFLVRQAKFEQERKFRKDVRQRHASAECPFKPKISDVSEQITACNVQLIGETPEERIERLAVTDVNRRQLRQQEVQQHLDRACTFKPALSPHTEAIASARRASSPSGVHERLYVEAKTRAKEPASPECSSNRSSFRPQLDPVSLKRFAHVKAHYRKPADIMESIRQQQDRRAEKVLRRFEEKALAETADCTFRPELCRSMKSSDAPVVVSGLGRFFELRTLAQRQEMEQRAYEAKVFRQGCAHGPPMGVTIPEPFALSESNSCSNSTVTPRGSWRTQLAHSG</sequence>
<dbReference type="Proteomes" id="UP001642484">
    <property type="component" value="Unassembled WGS sequence"/>
</dbReference>